<keyword evidence="1" id="KW-0677">Repeat</keyword>
<dbReference type="OMA" id="FMSYLLH"/>
<dbReference type="Proteomes" id="UP000001064">
    <property type="component" value="Unassembled WGS sequence"/>
</dbReference>
<dbReference type="Gene3D" id="3.10.580.10">
    <property type="entry name" value="CBS-domain"/>
    <property type="match status" value="2"/>
</dbReference>
<dbReference type="InterPro" id="IPR050511">
    <property type="entry name" value="AMPK_gamma/SDS23_families"/>
</dbReference>
<dbReference type="GeneID" id="10505536"/>
<dbReference type="FunCoup" id="F0ZWJ9">
    <property type="interactions" value="398"/>
</dbReference>
<dbReference type="VEuPathDB" id="AmoebaDB:DICPUDRAFT_156431"/>
<evidence type="ECO:0000256" key="3">
    <source>
        <dbReference type="PROSITE-ProRule" id="PRU00703"/>
    </source>
</evidence>
<evidence type="ECO:0000259" key="5">
    <source>
        <dbReference type="PROSITE" id="PS51371"/>
    </source>
</evidence>
<evidence type="ECO:0000256" key="2">
    <source>
        <dbReference type="ARBA" id="ARBA00023122"/>
    </source>
</evidence>
<gene>
    <name evidence="6" type="ORF">DICPUDRAFT_156431</name>
</gene>
<dbReference type="PROSITE" id="PS51371">
    <property type="entry name" value="CBS"/>
    <property type="match status" value="2"/>
</dbReference>
<dbReference type="PANTHER" id="PTHR13780:SF96">
    <property type="entry name" value="CBS DOMAIN-CONTAINING PROTEIN"/>
    <property type="match status" value="1"/>
</dbReference>
<dbReference type="STRING" id="5786.F0ZWJ9"/>
<dbReference type="InterPro" id="IPR046342">
    <property type="entry name" value="CBS_dom_sf"/>
</dbReference>
<feature type="compositionally biased region" description="Basic residues" evidence="4">
    <location>
        <begin position="250"/>
        <end position="261"/>
    </location>
</feature>
<dbReference type="EMBL" id="GL871237">
    <property type="protein sequence ID" value="EGC31695.1"/>
    <property type="molecule type" value="Genomic_DNA"/>
</dbReference>
<feature type="region of interest" description="Disordered" evidence="4">
    <location>
        <begin position="1"/>
        <end position="54"/>
    </location>
</feature>
<dbReference type="InterPro" id="IPR000644">
    <property type="entry name" value="CBS_dom"/>
</dbReference>
<dbReference type="KEGG" id="dpp:DICPUDRAFT_156431"/>
<reference evidence="7" key="1">
    <citation type="journal article" date="2011" name="Genome Biol.">
        <title>Comparative genomics of the social amoebae Dictyostelium discoideum and Dictyostelium purpureum.</title>
        <authorList>
            <consortium name="US DOE Joint Genome Institute (JGI-PGF)"/>
            <person name="Sucgang R."/>
            <person name="Kuo A."/>
            <person name="Tian X."/>
            <person name="Salerno W."/>
            <person name="Parikh A."/>
            <person name="Feasley C.L."/>
            <person name="Dalin E."/>
            <person name="Tu H."/>
            <person name="Huang E."/>
            <person name="Barry K."/>
            <person name="Lindquist E."/>
            <person name="Shapiro H."/>
            <person name="Bruce D."/>
            <person name="Schmutz J."/>
            <person name="Salamov A."/>
            <person name="Fey P."/>
            <person name="Gaudet P."/>
            <person name="Anjard C."/>
            <person name="Babu M.M."/>
            <person name="Basu S."/>
            <person name="Bushmanova Y."/>
            <person name="van der Wel H."/>
            <person name="Katoh-Kurasawa M."/>
            <person name="Dinh C."/>
            <person name="Coutinho P.M."/>
            <person name="Saito T."/>
            <person name="Elias M."/>
            <person name="Schaap P."/>
            <person name="Kay R.R."/>
            <person name="Henrissat B."/>
            <person name="Eichinger L."/>
            <person name="Rivero F."/>
            <person name="Putnam N.H."/>
            <person name="West C.M."/>
            <person name="Loomis W.F."/>
            <person name="Chisholm R.L."/>
            <person name="Shaulsky G."/>
            <person name="Strassmann J.E."/>
            <person name="Queller D.C."/>
            <person name="Kuspa A."/>
            <person name="Grigoriev I.V."/>
        </authorList>
    </citation>
    <scope>NUCLEOTIDE SEQUENCE [LARGE SCALE GENOMIC DNA]</scope>
    <source>
        <strain evidence="7">QSDP1</strain>
    </source>
</reference>
<keyword evidence="2 3" id="KW-0129">CBS domain</keyword>
<dbReference type="eggNOG" id="ENOG502REEC">
    <property type="taxonomic scope" value="Eukaryota"/>
</dbReference>
<evidence type="ECO:0000313" key="6">
    <source>
        <dbReference type="EMBL" id="EGC31695.1"/>
    </source>
</evidence>
<sequence length="565" mass="62953">MNNITTKEKDDRLNLENLSISDNNSEDSTSSKSTSNNNNSNNNDNNNGNLNSPNSHLNKIIVNCNSSVSPPVFSLIKQSYINPTQVFIVCSKWTSFLNGRTVKNFLIYKKDINKSYRNKIPSDLVAVNINTSLEDSLYILSENEVASSPVMEEDDEIGSPDDDFHDTESSDSETSSNYDENEEGHSNIHVISPSELKVVKKEDLNSSSDSVGSANSSGSNGTTNGCSSARKKNFYRSGSVSRSSHIHNHQYHNQHHIKGAAKKSSSPYHHGHNHNTHHNVNNNPTTPTNNLNGNGNKLNNSLGSSTESIGNSPKIQKKKYKYRGLVGVLDILSFMSYLLHRRKILGLSPDHTNILKQSLKQVISFSTLNDMRYVKEDMSLLQALEVLISKSPPFKVHRVPVFNNDNELVGILSQTDFLYLARENLHQISNHSKKSVKELKIMYPVVSIPSSTITKDAFTLLRSNRINGVAITDDESGKLIHCLSSDDLKNITSLKFDLLFKTIHEYLEASGGLKKPFTISEDTSLVDAIIKMCDYKVQRLFTVSDDFKPRTVTTISDVLLILLNC</sequence>
<dbReference type="Pfam" id="PF00571">
    <property type="entry name" value="CBS"/>
    <property type="match status" value="2"/>
</dbReference>
<name>F0ZWJ9_DICPU</name>
<feature type="region of interest" description="Disordered" evidence="4">
    <location>
        <begin position="250"/>
        <end position="314"/>
    </location>
</feature>
<evidence type="ECO:0000313" key="7">
    <source>
        <dbReference type="Proteomes" id="UP000001064"/>
    </source>
</evidence>
<feature type="region of interest" description="Disordered" evidence="4">
    <location>
        <begin position="145"/>
        <end position="230"/>
    </location>
</feature>
<dbReference type="SUPFAM" id="SSF54631">
    <property type="entry name" value="CBS-domain pair"/>
    <property type="match status" value="2"/>
</dbReference>
<feature type="compositionally biased region" description="Basic and acidic residues" evidence="4">
    <location>
        <begin position="1"/>
        <end position="14"/>
    </location>
</feature>
<feature type="domain" description="CBS" evidence="5">
    <location>
        <begin position="365"/>
        <end position="428"/>
    </location>
</feature>
<dbReference type="PANTHER" id="PTHR13780">
    <property type="entry name" value="AMP-ACTIVATED PROTEIN KINASE, GAMMA REGULATORY SUBUNIT"/>
    <property type="match status" value="1"/>
</dbReference>
<dbReference type="AlphaFoldDB" id="F0ZWJ9"/>
<dbReference type="OrthoDB" id="20351at2759"/>
<feature type="compositionally biased region" description="Low complexity" evidence="4">
    <location>
        <begin position="205"/>
        <end position="228"/>
    </location>
</feature>
<feature type="domain" description="CBS" evidence="5">
    <location>
        <begin position="441"/>
        <end position="498"/>
    </location>
</feature>
<dbReference type="InParanoid" id="F0ZWJ9"/>
<evidence type="ECO:0000256" key="4">
    <source>
        <dbReference type="SAM" id="MobiDB-lite"/>
    </source>
</evidence>
<organism evidence="6 7">
    <name type="scientific">Dictyostelium purpureum</name>
    <name type="common">Slime mold</name>
    <dbReference type="NCBI Taxonomy" id="5786"/>
    <lineage>
        <taxon>Eukaryota</taxon>
        <taxon>Amoebozoa</taxon>
        <taxon>Evosea</taxon>
        <taxon>Eumycetozoa</taxon>
        <taxon>Dictyostelia</taxon>
        <taxon>Dictyosteliales</taxon>
        <taxon>Dictyosteliaceae</taxon>
        <taxon>Dictyostelium</taxon>
    </lineage>
</organism>
<dbReference type="RefSeq" id="XP_003291793.1">
    <property type="nucleotide sequence ID" value="XM_003291745.1"/>
</dbReference>
<feature type="compositionally biased region" description="Low complexity" evidence="4">
    <location>
        <begin position="278"/>
        <end position="300"/>
    </location>
</feature>
<keyword evidence="7" id="KW-1185">Reference proteome</keyword>
<feature type="compositionally biased region" description="Polar residues" evidence="4">
    <location>
        <begin position="301"/>
        <end position="314"/>
    </location>
</feature>
<dbReference type="CDD" id="cd02205">
    <property type="entry name" value="CBS_pair_SF"/>
    <property type="match status" value="2"/>
</dbReference>
<dbReference type="SMART" id="SM00116">
    <property type="entry name" value="CBS"/>
    <property type="match status" value="3"/>
</dbReference>
<evidence type="ECO:0000256" key="1">
    <source>
        <dbReference type="ARBA" id="ARBA00022737"/>
    </source>
</evidence>
<protein>
    <recommendedName>
        <fullName evidence="5">CBS domain-containing protein</fullName>
    </recommendedName>
</protein>
<feature type="compositionally biased region" description="Acidic residues" evidence="4">
    <location>
        <begin position="151"/>
        <end position="171"/>
    </location>
</feature>
<feature type="compositionally biased region" description="Low complexity" evidence="4">
    <location>
        <begin position="19"/>
        <end position="54"/>
    </location>
</feature>
<accession>F0ZWJ9</accession>
<proteinExistence type="predicted"/>